<name>A0ABT7X6C0_9BACE</name>
<gene>
    <name evidence="5" type="ORF">QVO10_09630</name>
</gene>
<keyword evidence="1" id="KW-0805">Transcription regulation</keyword>
<dbReference type="InterPro" id="IPR018060">
    <property type="entry name" value="HTH_AraC"/>
</dbReference>
<feature type="domain" description="HTH araC/xylS-type" evidence="4">
    <location>
        <begin position="109"/>
        <end position="179"/>
    </location>
</feature>
<reference evidence="5" key="2">
    <citation type="submission" date="2024-05" db="EMBL/GenBank/DDBJ databases">
        <title>Identification and characterization of horizontal gene transfer across gut microbiota members of farm animals based on homology search.</title>
        <authorList>
            <person name="Schwarzerova J."/>
            <person name="Nykrynova M."/>
            <person name="Jureckova K."/>
            <person name="Cejkova D."/>
            <person name="Rychlik I."/>
        </authorList>
    </citation>
    <scope>NUCLEOTIDE SEQUENCE</scope>
    <source>
        <strain evidence="5">84_SSukc20</strain>
    </source>
</reference>
<accession>A0ABT7X6C0</accession>
<dbReference type="PANTHER" id="PTHR43280">
    <property type="entry name" value="ARAC-FAMILY TRANSCRIPTIONAL REGULATOR"/>
    <property type="match status" value="1"/>
</dbReference>
<evidence type="ECO:0000256" key="3">
    <source>
        <dbReference type="ARBA" id="ARBA00023163"/>
    </source>
</evidence>
<dbReference type="InterPro" id="IPR009057">
    <property type="entry name" value="Homeodomain-like_sf"/>
</dbReference>
<keyword evidence="6" id="KW-1185">Reference proteome</keyword>
<protein>
    <submittedName>
        <fullName evidence="5">AraC family transcriptional regulator</fullName>
    </submittedName>
</protein>
<dbReference type="PANTHER" id="PTHR43280:SF28">
    <property type="entry name" value="HTH-TYPE TRANSCRIPTIONAL ACTIVATOR RHAS"/>
    <property type="match status" value="1"/>
</dbReference>
<dbReference type="Proteomes" id="UP001167871">
    <property type="component" value="Unassembled WGS sequence"/>
</dbReference>
<dbReference type="EMBL" id="JAUEII010000019">
    <property type="protein sequence ID" value="MDN0049641.1"/>
    <property type="molecule type" value="Genomic_DNA"/>
</dbReference>
<comment type="caution">
    <text evidence="5">The sequence shown here is derived from an EMBL/GenBank/DDBJ whole genome shotgun (WGS) entry which is preliminary data.</text>
</comment>
<dbReference type="Gene3D" id="1.10.10.60">
    <property type="entry name" value="Homeodomain-like"/>
    <property type="match status" value="1"/>
</dbReference>
<dbReference type="PROSITE" id="PS01124">
    <property type="entry name" value="HTH_ARAC_FAMILY_2"/>
    <property type="match status" value="1"/>
</dbReference>
<proteinExistence type="predicted"/>
<keyword evidence="3" id="KW-0804">Transcription</keyword>
<dbReference type="RefSeq" id="WP_301639953.1">
    <property type="nucleotide sequence ID" value="NZ_JAUEII010000019.1"/>
</dbReference>
<evidence type="ECO:0000313" key="5">
    <source>
        <dbReference type="EMBL" id="MDN0049641.1"/>
    </source>
</evidence>
<dbReference type="SUPFAM" id="SSF46689">
    <property type="entry name" value="Homeodomain-like"/>
    <property type="match status" value="1"/>
</dbReference>
<organism evidence="5 6">
    <name type="scientific">Bacteroides gallinaceum</name>
    <dbReference type="NCBI Taxonomy" id="1462571"/>
    <lineage>
        <taxon>Bacteria</taxon>
        <taxon>Pseudomonadati</taxon>
        <taxon>Bacteroidota</taxon>
        <taxon>Bacteroidia</taxon>
        <taxon>Bacteroidales</taxon>
        <taxon>Bacteroidaceae</taxon>
        <taxon>Bacteroides</taxon>
    </lineage>
</organism>
<evidence type="ECO:0000313" key="6">
    <source>
        <dbReference type="Proteomes" id="UP001167871"/>
    </source>
</evidence>
<evidence type="ECO:0000256" key="2">
    <source>
        <dbReference type="ARBA" id="ARBA00023125"/>
    </source>
</evidence>
<keyword evidence="2" id="KW-0238">DNA-binding</keyword>
<dbReference type="Pfam" id="PF12833">
    <property type="entry name" value="HTH_18"/>
    <property type="match status" value="1"/>
</dbReference>
<dbReference type="SMART" id="SM00342">
    <property type="entry name" value="HTH_ARAC"/>
    <property type="match status" value="1"/>
</dbReference>
<evidence type="ECO:0000259" key="4">
    <source>
        <dbReference type="PROSITE" id="PS01124"/>
    </source>
</evidence>
<reference evidence="5" key="1">
    <citation type="submission" date="2023-06" db="EMBL/GenBank/DDBJ databases">
        <authorList>
            <person name="Zeman M."/>
            <person name="Kubasova T."/>
            <person name="Jahodarova E."/>
            <person name="Nykrynova M."/>
            <person name="Rychlik I."/>
        </authorList>
    </citation>
    <scope>NUCLEOTIDE SEQUENCE</scope>
    <source>
        <strain evidence="5">84_SSukc20</strain>
    </source>
</reference>
<evidence type="ECO:0000256" key="1">
    <source>
        <dbReference type="ARBA" id="ARBA00023015"/>
    </source>
</evidence>
<sequence>MNCHTTIHIKNMVCRRCIIIVNQIFQKHGFEPSSIELGTVILAQPLPKETAGIIRKELTDCGFEWIDDKRTRIIEQVRIAVIQYVHHDDLPEQQNLSDYISRQCHRDYSSLSKLFTETNGITIEKYYIAQKIERVKELLVYDELSISEIADKLHYSSSAHLSSQFRSVTGLSPTQFKQLKHPKLKPLDEV</sequence>